<dbReference type="GO" id="GO:0009751">
    <property type="term" value="P:response to salicylic acid"/>
    <property type="evidence" value="ECO:0007669"/>
    <property type="project" value="EnsemblPlants"/>
</dbReference>
<feature type="compositionally biased region" description="Low complexity" evidence="9">
    <location>
        <begin position="267"/>
        <end position="286"/>
    </location>
</feature>
<dbReference type="InterPro" id="IPR036576">
    <property type="entry name" value="WRKY_dom_sf"/>
</dbReference>
<feature type="domain" description="WRKY" evidence="10">
    <location>
        <begin position="197"/>
        <end position="263"/>
    </location>
</feature>
<dbReference type="Proteomes" id="UP000032180">
    <property type="component" value="Chromosome 2"/>
</dbReference>
<feature type="compositionally biased region" description="Low complexity" evidence="9">
    <location>
        <begin position="112"/>
        <end position="127"/>
    </location>
</feature>
<dbReference type="PANTHER" id="PTHR31429">
    <property type="entry name" value="WRKY TRANSCRIPTION FACTOR 36-RELATED"/>
    <property type="match status" value="1"/>
</dbReference>
<dbReference type="GO" id="GO:0009737">
    <property type="term" value="P:response to abscisic acid"/>
    <property type="evidence" value="ECO:0007669"/>
    <property type="project" value="EnsemblPlants"/>
</dbReference>
<organism evidence="11 12">
    <name type="scientific">Leersia perrieri</name>
    <dbReference type="NCBI Taxonomy" id="77586"/>
    <lineage>
        <taxon>Eukaryota</taxon>
        <taxon>Viridiplantae</taxon>
        <taxon>Streptophyta</taxon>
        <taxon>Embryophyta</taxon>
        <taxon>Tracheophyta</taxon>
        <taxon>Spermatophyta</taxon>
        <taxon>Magnoliopsida</taxon>
        <taxon>Liliopsida</taxon>
        <taxon>Poales</taxon>
        <taxon>Poaceae</taxon>
        <taxon>BOP clade</taxon>
        <taxon>Oryzoideae</taxon>
        <taxon>Oryzeae</taxon>
        <taxon>Oryzinae</taxon>
        <taxon>Leersia</taxon>
    </lineage>
</organism>
<dbReference type="AlphaFoldDB" id="A0A0D9VD01"/>
<dbReference type="SUPFAM" id="SSF118290">
    <property type="entry name" value="WRKY DNA-binding domain"/>
    <property type="match status" value="1"/>
</dbReference>
<evidence type="ECO:0000259" key="10">
    <source>
        <dbReference type="PROSITE" id="PS50811"/>
    </source>
</evidence>
<evidence type="ECO:0000256" key="7">
    <source>
        <dbReference type="ARBA" id="ARBA00023242"/>
    </source>
</evidence>
<dbReference type="HOGENOM" id="CLU_047067_0_0_1"/>
<dbReference type="Gene3D" id="2.20.25.80">
    <property type="entry name" value="WRKY domain"/>
    <property type="match status" value="1"/>
</dbReference>
<dbReference type="GO" id="GO:0002237">
    <property type="term" value="P:response to molecule of bacterial origin"/>
    <property type="evidence" value="ECO:0007669"/>
    <property type="project" value="EnsemblPlants"/>
</dbReference>
<keyword evidence="5" id="KW-0238">DNA-binding</keyword>
<dbReference type="GO" id="GO:0009723">
    <property type="term" value="P:response to ethylene"/>
    <property type="evidence" value="ECO:0007669"/>
    <property type="project" value="EnsemblPlants"/>
</dbReference>
<reference evidence="11" key="3">
    <citation type="submission" date="2015-04" db="UniProtKB">
        <authorList>
            <consortium name="EnsemblPlants"/>
        </authorList>
    </citation>
    <scope>IDENTIFICATION</scope>
</reference>
<dbReference type="GO" id="GO:0009651">
    <property type="term" value="P:response to salt stress"/>
    <property type="evidence" value="ECO:0007669"/>
    <property type="project" value="EnsemblPlants"/>
</dbReference>
<evidence type="ECO:0000256" key="8">
    <source>
        <dbReference type="SAM" id="Coils"/>
    </source>
</evidence>
<evidence type="ECO:0000313" key="11">
    <source>
        <dbReference type="EnsemblPlants" id="LPERR02G05420.1"/>
    </source>
</evidence>
<dbReference type="GO" id="GO:0031347">
    <property type="term" value="P:regulation of defense response"/>
    <property type="evidence" value="ECO:0007669"/>
    <property type="project" value="EnsemblPlants"/>
</dbReference>
<reference evidence="12" key="2">
    <citation type="submission" date="2013-12" db="EMBL/GenBank/DDBJ databases">
        <authorList>
            <person name="Yu Y."/>
            <person name="Lee S."/>
            <person name="de Baynast K."/>
            <person name="Wissotski M."/>
            <person name="Liu L."/>
            <person name="Talag J."/>
            <person name="Goicoechea J."/>
            <person name="Angelova A."/>
            <person name="Jetty R."/>
            <person name="Kudrna D."/>
            <person name="Golser W."/>
            <person name="Rivera L."/>
            <person name="Zhang J."/>
            <person name="Wing R."/>
        </authorList>
    </citation>
    <scope>NUCLEOTIDE SEQUENCE</scope>
</reference>
<dbReference type="GO" id="GO:0005634">
    <property type="term" value="C:nucleus"/>
    <property type="evidence" value="ECO:0007669"/>
    <property type="project" value="UniProtKB-SubCell"/>
</dbReference>
<dbReference type="GO" id="GO:0045892">
    <property type="term" value="P:negative regulation of DNA-templated transcription"/>
    <property type="evidence" value="ECO:0007669"/>
    <property type="project" value="EnsemblPlants"/>
</dbReference>
<dbReference type="GO" id="GO:0009938">
    <property type="term" value="P:negative regulation of gibberellic acid mediated signaling pathway"/>
    <property type="evidence" value="ECO:0007669"/>
    <property type="project" value="EnsemblPlants"/>
</dbReference>
<accession>A0A0D9VD01</accession>
<evidence type="ECO:0000256" key="3">
    <source>
        <dbReference type="ARBA" id="ARBA00023015"/>
    </source>
</evidence>
<dbReference type="GO" id="GO:0010200">
    <property type="term" value="P:response to chitin"/>
    <property type="evidence" value="ECO:0007669"/>
    <property type="project" value="EnsemblPlants"/>
</dbReference>
<dbReference type="EnsemblPlants" id="LPERR02G05420.1">
    <property type="protein sequence ID" value="LPERR02G05420.1"/>
    <property type="gene ID" value="LPERR02G05420"/>
</dbReference>
<proteinExistence type="inferred from homology"/>
<dbReference type="Gramene" id="LPERR02G05420.1">
    <property type="protein sequence ID" value="LPERR02G05420.1"/>
    <property type="gene ID" value="LPERR02G05420"/>
</dbReference>
<feature type="compositionally biased region" description="Pro residues" evidence="9">
    <location>
        <begin position="287"/>
        <end position="300"/>
    </location>
</feature>
<reference evidence="11 12" key="1">
    <citation type="submission" date="2012-08" db="EMBL/GenBank/DDBJ databases">
        <title>Oryza genome evolution.</title>
        <authorList>
            <person name="Wing R.A."/>
        </authorList>
    </citation>
    <scope>NUCLEOTIDE SEQUENCE</scope>
</reference>
<dbReference type="PANTHER" id="PTHR31429:SF114">
    <property type="entry name" value="WRKY TRANSCRIPTION FACTOR WRKY71"/>
    <property type="match status" value="1"/>
</dbReference>
<evidence type="ECO:0000256" key="4">
    <source>
        <dbReference type="ARBA" id="ARBA00023054"/>
    </source>
</evidence>
<comment type="subcellular location">
    <subcellularLocation>
        <location evidence="1">Nucleus</location>
    </subcellularLocation>
</comment>
<keyword evidence="4 8" id="KW-0175">Coiled coil</keyword>
<dbReference type="GO" id="GO:0043565">
    <property type="term" value="F:sequence-specific DNA binding"/>
    <property type="evidence" value="ECO:0007669"/>
    <property type="project" value="InterPro"/>
</dbReference>
<name>A0A0D9VD01_9ORYZ</name>
<dbReference type="Pfam" id="PF03106">
    <property type="entry name" value="WRKY"/>
    <property type="match status" value="1"/>
</dbReference>
<dbReference type="GO" id="GO:0009414">
    <property type="term" value="P:response to water deprivation"/>
    <property type="evidence" value="ECO:0007669"/>
    <property type="project" value="EnsemblPlants"/>
</dbReference>
<keyword evidence="3" id="KW-0805">Transcription regulation</keyword>
<protein>
    <recommendedName>
        <fullName evidence="10">WRKY domain-containing protein</fullName>
    </recommendedName>
</protein>
<feature type="coiled-coil region" evidence="8">
    <location>
        <begin position="61"/>
        <end position="88"/>
    </location>
</feature>
<sequence>MDPWISSQPSLSLDLCVGLPPPLSHHHHQAPAAAAAVAMVKPKLQLVEENFLQPLKKDPEVAALEAELQRMSAENRQLSEMLATVAAKYDALRGQFTDMVTAGAGAGGGGNNPSSASEGGSASVSPSSRKRKSESLEGGSDSPPPPPPPAAQHHLHMISGGGGGDQMECTSGEPCKRIREECKPKISKLYVHADPSDLSLVVKDGYQWRKYGQKVTKDNPCPRAYFRCSFAPTCPVKKKVQRSAEDNTILVATYEGDHNHGQPPAPAQQQQPTSDGSGKSSAAGKPPHAPSPSPPAPTPPLALHHQTEAVAVAAGEELIRRNLAEHMAMTLTRDPSFKAALVTALSGRILELSPTKD</sequence>
<keyword evidence="12" id="KW-1185">Reference proteome</keyword>
<dbReference type="GO" id="GO:0002238">
    <property type="term" value="P:response to molecule of fungal origin"/>
    <property type="evidence" value="ECO:0007669"/>
    <property type="project" value="EnsemblPlants"/>
</dbReference>
<dbReference type="GO" id="GO:0009739">
    <property type="term" value="P:response to gibberellin"/>
    <property type="evidence" value="ECO:0007669"/>
    <property type="project" value="EnsemblPlants"/>
</dbReference>
<dbReference type="GO" id="GO:1990841">
    <property type="term" value="F:promoter-specific chromatin binding"/>
    <property type="evidence" value="ECO:0007669"/>
    <property type="project" value="EnsemblPlants"/>
</dbReference>
<dbReference type="GO" id="GO:0009409">
    <property type="term" value="P:response to cold"/>
    <property type="evidence" value="ECO:0007669"/>
    <property type="project" value="EnsemblPlants"/>
</dbReference>
<dbReference type="FunFam" id="2.20.25.80:FF:000008">
    <property type="entry name" value="WRKY transcription factor 40"/>
    <property type="match status" value="1"/>
</dbReference>
<dbReference type="GO" id="GO:0050832">
    <property type="term" value="P:defense response to fungus"/>
    <property type="evidence" value="ECO:0007669"/>
    <property type="project" value="EnsemblPlants"/>
</dbReference>
<dbReference type="InterPro" id="IPR003657">
    <property type="entry name" value="WRKY_dom"/>
</dbReference>
<comment type="similarity">
    <text evidence="2">Belongs to the WRKY group II-a family.</text>
</comment>
<dbReference type="GO" id="GO:0009611">
    <property type="term" value="P:response to wounding"/>
    <property type="evidence" value="ECO:0007669"/>
    <property type="project" value="EnsemblPlants"/>
</dbReference>
<feature type="region of interest" description="Disordered" evidence="9">
    <location>
        <begin position="255"/>
        <end position="301"/>
    </location>
</feature>
<evidence type="ECO:0000256" key="9">
    <source>
        <dbReference type="SAM" id="MobiDB-lite"/>
    </source>
</evidence>
<dbReference type="SMART" id="SM00774">
    <property type="entry name" value="WRKY"/>
    <property type="match status" value="1"/>
</dbReference>
<evidence type="ECO:0000256" key="5">
    <source>
        <dbReference type="ARBA" id="ARBA00023125"/>
    </source>
</evidence>
<feature type="region of interest" description="Disordered" evidence="9">
    <location>
        <begin position="104"/>
        <end position="171"/>
    </location>
</feature>
<evidence type="ECO:0000313" key="12">
    <source>
        <dbReference type="Proteomes" id="UP000032180"/>
    </source>
</evidence>
<evidence type="ECO:0000256" key="2">
    <source>
        <dbReference type="ARBA" id="ARBA00008189"/>
    </source>
</evidence>
<dbReference type="STRING" id="77586.A0A0D9VD01"/>
<dbReference type="eggNOG" id="ENOG502QR7M">
    <property type="taxonomic scope" value="Eukaryota"/>
</dbReference>
<evidence type="ECO:0000256" key="1">
    <source>
        <dbReference type="ARBA" id="ARBA00004123"/>
    </source>
</evidence>
<dbReference type="GO" id="GO:0003700">
    <property type="term" value="F:DNA-binding transcription factor activity"/>
    <property type="evidence" value="ECO:0007669"/>
    <property type="project" value="InterPro"/>
</dbReference>
<dbReference type="GO" id="GO:0009753">
    <property type="term" value="P:response to jasmonic acid"/>
    <property type="evidence" value="ECO:0007669"/>
    <property type="project" value="EnsemblPlants"/>
</dbReference>
<evidence type="ECO:0000256" key="6">
    <source>
        <dbReference type="ARBA" id="ARBA00023163"/>
    </source>
</evidence>
<keyword evidence="7" id="KW-0539">Nucleus</keyword>
<keyword evidence="6" id="KW-0804">Transcription</keyword>
<dbReference type="PROSITE" id="PS50811">
    <property type="entry name" value="WRKY"/>
    <property type="match status" value="1"/>
</dbReference>
<dbReference type="InterPro" id="IPR044810">
    <property type="entry name" value="WRKY_plant"/>
</dbReference>